<dbReference type="AlphaFoldDB" id="A0A5N6NB63"/>
<reference evidence="2 3" key="1">
    <citation type="submission" date="2019-05" db="EMBL/GenBank/DDBJ databases">
        <title>Mikania micrantha, genome provides insights into the molecular mechanism of rapid growth.</title>
        <authorList>
            <person name="Liu B."/>
        </authorList>
    </citation>
    <scope>NUCLEOTIDE SEQUENCE [LARGE SCALE GENOMIC DNA]</scope>
    <source>
        <strain evidence="2">NLD-2019</strain>
        <tissue evidence="2">Leaf</tissue>
    </source>
</reference>
<sequence>MQVADLAGHVLSGRETILLKEIVDTVNNELDLKEVYALRSDVSELAASVEDQKKTMNKEGLPKEAATWEDKIQFLSSFPNLHLEDKVNFKGDGNVMNGTRLQPKNKEIMSPEEGKSQPKLRRSKRVKETNSKMRDYVCQATSATDN</sequence>
<feature type="compositionally biased region" description="Basic and acidic residues" evidence="1">
    <location>
        <begin position="126"/>
        <end position="135"/>
    </location>
</feature>
<dbReference type="OrthoDB" id="5554229at2759"/>
<evidence type="ECO:0000313" key="2">
    <source>
        <dbReference type="EMBL" id="KAD4585096.1"/>
    </source>
</evidence>
<proteinExistence type="predicted"/>
<dbReference type="Proteomes" id="UP000326396">
    <property type="component" value="Linkage Group LG2"/>
</dbReference>
<feature type="region of interest" description="Disordered" evidence="1">
    <location>
        <begin position="91"/>
        <end position="146"/>
    </location>
</feature>
<dbReference type="EMBL" id="SZYD01000012">
    <property type="protein sequence ID" value="KAD4585096.1"/>
    <property type="molecule type" value="Genomic_DNA"/>
</dbReference>
<protein>
    <submittedName>
        <fullName evidence="2">Uncharacterized protein</fullName>
    </submittedName>
</protein>
<feature type="compositionally biased region" description="Basic and acidic residues" evidence="1">
    <location>
        <begin position="104"/>
        <end position="116"/>
    </location>
</feature>
<name>A0A5N6NB63_9ASTR</name>
<comment type="caution">
    <text evidence="2">The sequence shown here is derived from an EMBL/GenBank/DDBJ whole genome shotgun (WGS) entry which is preliminary data.</text>
</comment>
<gene>
    <name evidence="2" type="ORF">E3N88_22697</name>
</gene>
<organism evidence="2 3">
    <name type="scientific">Mikania micrantha</name>
    <name type="common">bitter vine</name>
    <dbReference type="NCBI Taxonomy" id="192012"/>
    <lineage>
        <taxon>Eukaryota</taxon>
        <taxon>Viridiplantae</taxon>
        <taxon>Streptophyta</taxon>
        <taxon>Embryophyta</taxon>
        <taxon>Tracheophyta</taxon>
        <taxon>Spermatophyta</taxon>
        <taxon>Magnoliopsida</taxon>
        <taxon>eudicotyledons</taxon>
        <taxon>Gunneridae</taxon>
        <taxon>Pentapetalae</taxon>
        <taxon>asterids</taxon>
        <taxon>campanulids</taxon>
        <taxon>Asterales</taxon>
        <taxon>Asteraceae</taxon>
        <taxon>Asteroideae</taxon>
        <taxon>Heliantheae alliance</taxon>
        <taxon>Eupatorieae</taxon>
        <taxon>Mikania</taxon>
    </lineage>
</organism>
<evidence type="ECO:0000256" key="1">
    <source>
        <dbReference type="SAM" id="MobiDB-lite"/>
    </source>
</evidence>
<keyword evidence="3" id="KW-1185">Reference proteome</keyword>
<accession>A0A5N6NB63</accession>
<evidence type="ECO:0000313" key="3">
    <source>
        <dbReference type="Proteomes" id="UP000326396"/>
    </source>
</evidence>